<dbReference type="EMBL" id="CP065856">
    <property type="protein sequence ID" value="QPV64150.1"/>
    <property type="molecule type" value="Genomic_DNA"/>
</dbReference>
<keyword evidence="2" id="KW-1185">Reference proteome</keyword>
<reference evidence="1 2" key="1">
    <citation type="submission" date="2020-12" db="EMBL/GenBank/DDBJ databases">
        <title>Halosimplex halophilum sp. nov. and Halosimplex salinum sp. nov., two new members of the genus Halosimplex.</title>
        <authorList>
            <person name="Cui H.L."/>
        </authorList>
    </citation>
    <scope>NUCLEOTIDE SEQUENCE [LARGE SCALE GENOMIC DNA]</scope>
    <source>
        <strain evidence="1 2">YGH94</strain>
    </source>
</reference>
<gene>
    <name evidence="1" type="ORF">I7X12_05870</name>
</gene>
<protein>
    <submittedName>
        <fullName evidence="1">Uncharacterized protein</fullName>
    </submittedName>
</protein>
<evidence type="ECO:0000313" key="1">
    <source>
        <dbReference type="EMBL" id="QPV64150.1"/>
    </source>
</evidence>
<proteinExistence type="predicted"/>
<sequence length="174" mass="19314">MALVVAAVIYLVLFSAAISPGPGTDVEFDGQFEMVGDRFQMHGAIIPNPYSEPGIENISVYFYSEDGELLEKRGVGELNSRLNVSVRVETAPKYVIVDSPDFWSRSNIQTLYYYKAGMFDGQPNYQSKWASSKAEFPKFHRTSTKTSPNTGLLNPAALRTMDLTLARTGSKVAW</sequence>
<dbReference type="GeneID" id="60588001"/>
<accession>A0A7T3G0J8</accession>
<evidence type="ECO:0000313" key="2">
    <source>
        <dbReference type="Proteomes" id="UP000595001"/>
    </source>
</evidence>
<dbReference type="RefSeq" id="WP_198062924.1">
    <property type="nucleotide sequence ID" value="NZ_CP065856.1"/>
</dbReference>
<dbReference type="Proteomes" id="UP000595001">
    <property type="component" value="Chromosome"/>
</dbReference>
<organism evidence="1 2">
    <name type="scientific">Halosimplex litoreum</name>
    <dbReference type="NCBI Taxonomy" id="1198301"/>
    <lineage>
        <taxon>Archaea</taxon>
        <taxon>Methanobacteriati</taxon>
        <taxon>Methanobacteriota</taxon>
        <taxon>Stenosarchaea group</taxon>
        <taxon>Halobacteria</taxon>
        <taxon>Halobacteriales</taxon>
        <taxon>Haloarculaceae</taxon>
        <taxon>Halosimplex</taxon>
    </lineage>
</organism>
<dbReference type="KEGG" id="hlt:I7X12_05870"/>
<dbReference type="AlphaFoldDB" id="A0A7T3G0J8"/>
<dbReference type="OrthoDB" id="224316at2157"/>
<name>A0A7T3G0J8_9EURY</name>